<dbReference type="InterPro" id="IPR011251">
    <property type="entry name" value="Luciferase-like_dom"/>
</dbReference>
<dbReference type="RefSeq" id="WP_006653826.1">
    <property type="nucleotide sequence ID" value="NZ_AOIM01000036.1"/>
</dbReference>
<proteinExistence type="predicted"/>
<gene>
    <name evidence="3" type="ORF">C483_13283</name>
</gene>
<dbReference type="Proteomes" id="UP000011519">
    <property type="component" value="Unassembled WGS sequence"/>
</dbReference>
<dbReference type="Gene3D" id="3.20.20.30">
    <property type="entry name" value="Luciferase-like domain"/>
    <property type="match status" value="1"/>
</dbReference>
<sequence>MDVGLMVTSFGDVDQADVAVRAEEREYDAVWVGELWGASGVVQLTEMACRTDDIDLGSAILNVYSRSPAVLAMTAASLSQASDGRFRLGLGTSTPKAVEDLHGMSFDRPVRRAHETIELIREYTAGDGEPVDYEGQLLEAADFPSIDAPVPIYHAGLGPANRRVVGRLCDGWIPHNIPFSNLDTAFEEVADAARGRDRDPEEITIAPYVPSAVSEDADEARETLRQHVAYYVGSGEGYRRAVSTVYPDRADRIATAWREGDRATAAEAVSDQMLGDLGVAGTPDDARDQLRSLVSETGIDHPIVVVPEPASNAVTEATIDALAPARL</sequence>
<dbReference type="STRING" id="1227493.C483_13283"/>
<dbReference type="AlphaFoldDB" id="L9ZTW6"/>
<evidence type="ECO:0000313" key="3">
    <source>
        <dbReference type="EMBL" id="ELY89501.1"/>
    </source>
</evidence>
<reference evidence="3 4" key="1">
    <citation type="journal article" date="2014" name="PLoS Genet.">
        <title>Phylogenetically driven sequencing of extremely halophilic archaea reveals strategies for static and dynamic osmo-response.</title>
        <authorList>
            <person name="Becker E.A."/>
            <person name="Seitzer P.M."/>
            <person name="Tritt A."/>
            <person name="Larsen D."/>
            <person name="Krusor M."/>
            <person name="Yao A.I."/>
            <person name="Wu D."/>
            <person name="Madern D."/>
            <person name="Eisen J.A."/>
            <person name="Darling A.E."/>
            <person name="Facciotti M.T."/>
        </authorList>
    </citation>
    <scope>NUCLEOTIDE SEQUENCE [LARGE SCALE GENOMIC DNA]</scope>
    <source>
        <strain evidence="3 4">JCM 10989</strain>
    </source>
</reference>
<dbReference type="GO" id="GO:0016705">
    <property type="term" value="F:oxidoreductase activity, acting on paired donors, with incorporation or reduction of molecular oxygen"/>
    <property type="evidence" value="ECO:0007669"/>
    <property type="project" value="InterPro"/>
</dbReference>
<accession>L9ZTW6</accession>
<keyword evidence="4" id="KW-1185">Reference proteome</keyword>
<dbReference type="Pfam" id="PF00296">
    <property type="entry name" value="Bac_luciferase"/>
    <property type="match status" value="1"/>
</dbReference>
<dbReference type="SUPFAM" id="SSF51679">
    <property type="entry name" value="Bacterial luciferase-like"/>
    <property type="match status" value="1"/>
</dbReference>
<comment type="caution">
    <text evidence="3">The sequence shown here is derived from an EMBL/GenBank/DDBJ whole genome shotgun (WGS) entry which is preliminary data.</text>
</comment>
<dbReference type="PATRIC" id="fig|1227493.4.peg.2658"/>
<evidence type="ECO:0000259" key="2">
    <source>
        <dbReference type="Pfam" id="PF00296"/>
    </source>
</evidence>
<dbReference type="OrthoDB" id="167712at2157"/>
<feature type="domain" description="Luciferase-like" evidence="2">
    <location>
        <begin position="15"/>
        <end position="301"/>
    </location>
</feature>
<dbReference type="EMBL" id="AOIM01000036">
    <property type="protein sequence ID" value="ELY89501.1"/>
    <property type="molecule type" value="Genomic_DNA"/>
</dbReference>
<dbReference type="PANTHER" id="PTHR43244:SF1">
    <property type="entry name" value="5,10-METHYLENETETRAHYDROMETHANOPTERIN REDUCTASE"/>
    <property type="match status" value="1"/>
</dbReference>
<evidence type="ECO:0000256" key="1">
    <source>
        <dbReference type="ARBA" id="ARBA00023002"/>
    </source>
</evidence>
<evidence type="ECO:0000313" key="4">
    <source>
        <dbReference type="Proteomes" id="UP000011519"/>
    </source>
</evidence>
<dbReference type="InterPro" id="IPR036661">
    <property type="entry name" value="Luciferase-like_sf"/>
</dbReference>
<name>L9ZTW6_9EURY</name>
<dbReference type="InterPro" id="IPR050564">
    <property type="entry name" value="F420-G6PD/mer"/>
</dbReference>
<dbReference type="PANTHER" id="PTHR43244">
    <property type="match status" value="1"/>
</dbReference>
<protein>
    <submittedName>
        <fullName evidence="3">Luciferase-like protein</fullName>
    </submittedName>
</protein>
<keyword evidence="1" id="KW-0560">Oxidoreductase</keyword>
<organism evidence="3 4">
    <name type="scientific">Natrialba hulunbeirensis JCM 10989</name>
    <dbReference type="NCBI Taxonomy" id="1227493"/>
    <lineage>
        <taxon>Archaea</taxon>
        <taxon>Methanobacteriati</taxon>
        <taxon>Methanobacteriota</taxon>
        <taxon>Stenosarchaea group</taxon>
        <taxon>Halobacteria</taxon>
        <taxon>Halobacteriales</taxon>
        <taxon>Natrialbaceae</taxon>
        <taxon>Natrialba</taxon>
    </lineage>
</organism>
<dbReference type="CDD" id="cd01097">
    <property type="entry name" value="Tetrahydromethanopterin_reductase"/>
    <property type="match status" value="1"/>
</dbReference>